<name>A0A0C4Y591_9BURK</name>
<dbReference type="InterPro" id="IPR025997">
    <property type="entry name" value="SBP_2_dom"/>
</dbReference>
<protein>
    <submittedName>
        <fullName evidence="6">Xylose ABC transporter, periplasmic xylose-binding protein XylF</fullName>
    </submittedName>
</protein>
<evidence type="ECO:0000256" key="4">
    <source>
        <dbReference type="SAM" id="SignalP"/>
    </source>
</evidence>
<dbReference type="PANTHER" id="PTHR46847:SF2">
    <property type="entry name" value="ABC TRANSPORTER SUGAR-BINDING PROTEIN"/>
    <property type="match status" value="1"/>
</dbReference>
<dbReference type="CDD" id="cd06321">
    <property type="entry name" value="PBP1_ABC_sugar_binding-like"/>
    <property type="match status" value="1"/>
</dbReference>
<dbReference type="Pfam" id="PF13407">
    <property type="entry name" value="Peripla_BP_4"/>
    <property type="match status" value="1"/>
</dbReference>
<dbReference type="OrthoDB" id="250606at2"/>
<dbReference type="GO" id="GO:0030313">
    <property type="term" value="C:cell envelope"/>
    <property type="evidence" value="ECO:0007669"/>
    <property type="project" value="UniProtKB-SubCell"/>
</dbReference>
<dbReference type="STRING" id="68895.RR42_m0693"/>
<reference evidence="6 7" key="1">
    <citation type="journal article" date="2015" name="Genome Announc.">
        <title>Complete Genome Sequence of Cupriavidus basilensis 4G11, Isolated from the Oak Ridge Field Research Center Site.</title>
        <authorList>
            <person name="Ray J."/>
            <person name="Waters R.J."/>
            <person name="Skerker J.M."/>
            <person name="Kuehl J.V."/>
            <person name="Price M.N."/>
            <person name="Huang J."/>
            <person name="Chakraborty R."/>
            <person name="Arkin A.P."/>
            <person name="Deutschbauer A."/>
        </authorList>
    </citation>
    <scope>NUCLEOTIDE SEQUENCE [LARGE SCALE GENOMIC DNA]</scope>
    <source>
        <strain evidence="6">4G11</strain>
    </source>
</reference>
<evidence type="ECO:0000313" key="7">
    <source>
        <dbReference type="Proteomes" id="UP000031843"/>
    </source>
</evidence>
<evidence type="ECO:0000256" key="3">
    <source>
        <dbReference type="ARBA" id="ARBA00022729"/>
    </source>
</evidence>
<organism evidence="6 7">
    <name type="scientific">Cupriavidus basilensis</name>
    <dbReference type="NCBI Taxonomy" id="68895"/>
    <lineage>
        <taxon>Bacteria</taxon>
        <taxon>Pseudomonadati</taxon>
        <taxon>Pseudomonadota</taxon>
        <taxon>Betaproteobacteria</taxon>
        <taxon>Burkholderiales</taxon>
        <taxon>Burkholderiaceae</taxon>
        <taxon>Cupriavidus</taxon>
    </lineage>
</organism>
<keyword evidence="7" id="KW-1185">Reference proteome</keyword>
<dbReference type="AlphaFoldDB" id="A0A0C4Y591"/>
<keyword evidence="3 4" id="KW-0732">Signal</keyword>
<feature type="signal peptide" evidence="4">
    <location>
        <begin position="1"/>
        <end position="23"/>
    </location>
</feature>
<accession>A0A0C4Y591</accession>
<dbReference type="Gene3D" id="3.40.50.2300">
    <property type="match status" value="2"/>
</dbReference>
<dbReference type="EMBL" id="CP010536">
    <property type="protein sequence ID" value="AJG18105.1"/>
    <property type="molecule type" value="Genomic_DNA"/>
</dbReference>
<sequence length="325" mass="33542">MFKQYLAALATAALSLLCTGAAAQSAPDAAPASAAAQRPLKKVGVTLGSLGNPYFVALAHGAEAAAKKINPDAKVTVLSADYDLNKQFSHIDSFIVSKVDLILINAADARAIEPAVRKARKAGIVVVAVDVAAAGADATVQTDNTRAGELACAFLAGRLGGRGNLIIQNGPPVSAVLDRVKGCKMVLGKHPGIHVLSDDQDGKGSREGGLNVMQLYLTRFPKIDAVFTINDPQAVGADLAARQLNRGGILIASVDGAPDIEAALKANTLVQASASQDPWAIARTAVEIGVGLMHGQAPANRTVLLPPTLVTRANVNEYKGWAAPR</sequence>
<gene>
    <name evidence="6" type="ORF">RR42_m0693</name>
</gene>
<feature type="domain" description="Periplasmic binding protein" evidence="5">
    <location>
        <begin position="43"/>
        <end position="296"/>
    </location>
</feature>
<dbReference type="GO" id="GO:0030246">
    <property type="term" value="F:carbohydrate binding"/>
    <property type="evidence" value="ECO:0007669"/>
    <property type="project" value="UniProtKB-ARBA"/>
</dbReference>
<dbReference type="InterPro" id="IPR028082">
    <property type="entry name" value="Peripla_BP_I"/>
</dbReference>
<dbReference type="SUPFAM" id="SSF53822">
    <property type="entry name" value="Periplasmic binding protein-like I"/>
    <property type="match status" value="1"/>
</dbReference>
<feature type="chain" id="PRO_5002185450" evidence="4">
    <location>
        <begin position="24"/>
        <end position="325"/>
    </location>
</feature>
<dbReference type="Proteomes" id="UP000031843">
    <property type="component" value="Chromosome main"/>
</dbReference>
<comment type="subcellular location">
    <subcellularLocation>
        <location evidence="1">Cell envelope</location>
    </subcellularLocation>
</comment>
<evidence type="ECO:0000313" key="6">
    <source>
        <dbReference type="EMBL" id="AJG18105.1"/>
    </source>
</evidence>
<dbReference type="PANTHER" id="PTHR46847">
    <property type="entry name" value="D-ALLOSE-BINDING PERIPLASMIC PROTEIN-RELATED"/>
    <property type="match status" value="1"/>
</dbReference>
<evidence type="ECO:0000256" key="1">
    <source>
        <dbReference type="ARBA" id="ARBA00004196"/>
    </source>
</evidence>
<evidence type="ECO:0000259" key="5">
    <source>
        <dbReference type="Pfam" id="PF13407"/>
    </source>
</evidence>
<dbReference type="KEGG" id="cbw:RR42_m0693"/>
<dbReference type="RefSeq" id="WP_043344012.1">
    <property type="nucleotide sequence ID" value="NZ_CP010536.1"/>
</dbReference>
<comment type="similarity">
    <text evidence="2">Belongs to the bacterial solute-binding protein 2 family.</text>
</comment>
<evidence type="ECO:0000256" key="2">
    <source>
        <dbReference type="ARBA" id="ARBA00007639"/>
    </source>
</evidence>
<proteinExistence type="inferred from homology"/>